<dbReference type="SUPFAM" id="SSF55874">
    <property type="entry name" value="ATPase domain of HSP90 chaperone/DNA topoisomerase II/histidine kinase"/>
    <property type="match status" value="1"/>
</dbReference>
<dbReference type="PANTHER" id="PTHR43304:SF1">
    <property type="entry name" value="PAC DOMAIN-CONTAINING PROTEIN"/>
    <property type="match status" value="1"/>
</dbReference>
<dbReference type="EC" id="2.7.13.3" evidence="2"/>
<dbReference type="PROSITE" id="PS50110">
    <property type="entry name" value="RESPONSE_REGULATORY"/>
    <property type="match status" value="1"/>
</dbReference>
<dbReference type="SMART" id="SM00086">
    <property type="entry name" value="PAC"/>
    <property type="match status" value="3"/>
</dbReference>
<gene>
    <name evidence="12" type="ORF">SAMN05444422_101265</name>
</gene>
<dbReference type="GO" id="GO:0006355">
    <property type="term" value="P:regulation of DNA-templated transcription"/>
    <property type="evidence" value="ECO:0007669"/>
    <property type="project" value="InterPro"/>
</dbReference>
<keyword evidence="4" id="KW-0808">Transferase</keyword>
<dbReference type="Pfam" id="PF13185">
    <property type="entry name" value="GAF_2"/>
    <property type="match status" value="2"/>
</dbReference>
<evidence type="ECO:0000259" key="8">
    <source>
        <dbReference type="PROSITE" id="PS50109"/>
    </source>
</evidence>
<dbReference type="InterPro" id="IPR029016">
    <property type="entry name" value="GAF-like_dom_sf"/>
</dbReference>
<dbReference type="InterPro" id="IPR011006">
    <property type="entry name" value="CheY-like_superfamily"/>
</dbReference>
<feature type="region of interest" description="Disordered" evidence="7">
    <location>
        <begin position="171"/>
        <end position="200"/>
    </location>
</feature>
<evidence type="ECO:0000256" key="3">
    <source>
        <dbReference type="ARBA" id="ARBA00022553"/>
    </source>
</evidence>
<evidence type="ECO:0000256" key="2">
    <source>
        <dbReference type="ARBA" id="ARBA00012438"/>
    </source>
</evidence>
<dbReference type="SUPFAM" id="SSF52172">
    <property type="entry name" value="CheY-like"/>
    <property type="match status" value="1"/>
</dbReference>
<dbReference type="InterPro" id="IPR001789">
    <property type="entry name" value="Sig_transdc_resp-reg_receiver"/>
</dbReference>
<evidence type="ECO:0000259" key="9">
    <source>
        <dbReference type="PROSITE" id="PS50110"/>
    </source>
</evidence>
<dbReference type="SUPFAM" id="SSF55781">
    <property type="entry name" value="GAF domain-like"/>
    <property type="match status" value="2"/>
</dbReference>
<comment type="catalytic activity">
    <reaction evidence="1">
        <text>ATP + protein L-histidine = ADP + protein N-phospho-L-histidine.</text>
        <dbReference type="EC" id="2.7.13.3"/>
    </reaction>
</comment>
<dbReference type="OrthoDB" id="327291at2157"/>
<dbReference type="InterPro" id="IPR003594">
    <property type="entry name" value="HATPase_dom"/>
</dbReference>
<dbReference type="InterPro" id="IPR000014">
    <property type="entry name" value="PAS"/>
</dbReference>
<feature type="region of interest" description="Disordered" evidence="7">
    <location>
        <begin position="122"/>
        <end position="157"/>
    </location>
</feature>
<evidence type="ECO:0000256" key="7">
    <source>
        <dbReference type="SAM" id="MobiDB-lite"/>
    </source>
</evidence>
<dbReference type="PROSITE" id="PS50112">
    <property type="entry name" value="PAS"/>
    <property type="match status" value="3"/>
</dbReference>
<dbReference type="AlphaFoldDB" id="A0A1I1D5F4"/>
<dbReference type="Gene3D" id="3.30.450.40">
    <property type="match status" value="2"/>
</dbReference>
<feature type="compositionally biased region" description="Basic and acidic residues" evidence="7">
    <location>
        <begin position="133"/>
        <end position="147"/>
    </location>
</feature>
<dbReference type="InterPro" id="IPR003018">
    <property type="entry name" value="GAF"/>
</dbReference>
<feature type="region of interest" description="Disordered" evidence="7">
    <location>
        <begin position="1138"/>
        <end position="1166"/>
    </location>
</feature>
<dbReference type="PROSITE" id="PS50113">
    <property type="entry name" value="PAC"/>
    <property type="match status" value="2"/>
</dbReference>
<dbReference type="CDD" id="cd00130">
    <property type="entry name" value="PAS"/>
    <property type="match status" value="2"/>
</dbReference>
<dbReference type="SMART" id="SM00065">
    <property type="entry name" value="GAF"/>
    <property type="match status" value="2"/>
</dbReference>
<dbReference type="InterPro" id="IPR036890">
    <property type="entry name" value="HATPase_C_sf"/>
</dbReference>
<reference evidence="13" key="1">
    <citation type="submission" date="2016-10" db="EMBL/GenBank/DDBJ databases">
        <authorList>
            <person name="Varghese N."/>
            <person name="Submissions S."/>
        </authorList>
    </citation>
    <scope>NUCLEOTIDE SEQUENCE [LARGE SCALE GENOMIC DNA]</scope>
    <source>
        <strain evidence="13">DSM 13078</strain>
    </source>
</reference>
<dbReference type="RefSeq" id="WP_089785544.1">
    <property type="nucleotide sequence ID" value="NZ_FOKW01000001.1"/>
</dbReference>
<dbReference type="Pfam" id="PF02518">
    <property type="entry name" value="HATPase_c"/>
    <property type="match status" value="1"/>
</dbReference>
<keyword evidence="3" id="KW-0597">Phosphoprotein</keyword>
<organism evidence="12 13">
    <name type="scientific">Natronobacterium haloterrestre</name>
    <name type="common">Halobiforma haloterrestris</name>
    <dbReference type="NCBI Taxonomy" id="148448"/>
    <lineage>
        <taxon>Archaea</taxon>
        <taxon>Methanobacteriati</taxon>
        <taxon>Methanobacteriota</taxon>
        <taxon>Stenosarchaea group</taxon>
        <taxon>Halobacteria</taxon>
        <taxon>Halobacteriales</taxon>
        <taxon>Natrialbaceae</taxon>
        <taxon>Natronobacterium</taxon>
    </lineage>
</organism>
<feature type="domain" description="PAS" evidence="10">
    <location>
        <begin position="487"/>
        <end position="560"/>
    </location>
</feature>
<evidence type="ECO:0000259" key="10">
    <source>
        <dbReference type="PROSITE" id="PS50112"/>
    </source>
</evidence>
<dbReference type="InterPro" id="IPR013767">
    <property type="entry name" value="PAS_fold"/>
</dbReference>
<evidence type="ECO:0000256" key="1">
    <source>
        <dbReference type="ARBA" id="ARBA00000085"/>
    </source>
</evidence>
<accession>A0A1I1D5F4</accession>
<dbReference type="InterPro" id="IPR035965">
    <property type="entry name" value="PAS-like_dom_sf"/>
</dbReference>
<proteinExistence type="predicted"/>
<feature type="domain" description="Response regulatory" evidence="9">
    <location>
        <begin position="6"/>
        <end position="123"/>
    </location>
</feature>
<dbReference type="Gene3D" id="3.30.565.10">
    <property type="entry name" value="Histidine kinase-like ATPase, C-terminal domain"/>
    <property type="match status" value="1"/>
</dbReference>
<dbReference type="PROSITE" id="PS50109">
    <property type="entry name" value="HIS_KIN"/>
    <property type="match status" value="1"/>
</dbReference>
<dbReference type="CDD" id="cd00075">
    <property type="entry name" value="HATPase"/>
    <property type="match status" value="1"/>
</dbReference>
<dbReference type="GO" id="GO:0000160">
    <property type="term" value="P:phosphorelay signal transduction system"/>
    <property type="evidence" value="ECO:0007669"/>
    <property type="project" value="InterPro"/>
</dbReference>
<dbReference type="Gene3D" id="3.40.50.2300">
    <property type="match status" value="1"/>
</dbReference>
<feature type="compositionally biased region" description="Basic and acidic residues" evidence="7">
    <location>
        <begin position="1157"/>
        <end position="1166"/>
    </location>
</feature>
<feature type="domain" description="PAC" evidence="11">
    <location>
        <begin position="562"/>
        <end position="626"/>
    </location>
</feature>
<dbReference type="InterPro" id="IPR005467">
    <property type="entry name" value="His_kinase_dom"/>
</dbReference>
<dbReference type="EMBL" id="FOKW01000001">
    <property type="protein sequence ID" value="SFB69612.1"/>
    <property type="molecule type" value="Genomic_DNA"/>
</dbReference>
<dbReference type="NCBIfam" id="TIGR00229">
    <property type="entry name" value="sensory_box"/>
    <property type="match status" value="3"/>
</dbReference>
<keyword evidence="5" id="KW-0418">Kinase</keyword>
<sequence length="1166" mass="127006">MTGRTRVVFADDTPPEGLESPLDDGTDDTDTIDGAVTTVVDGVRDCLEALPSADCVVVAGLPETDPVDLCERIRDRRPNVPIVAFPTDGSEALAGELVAAGVDGYVPRSQGLDTLSRRIRELVSPGPGSSADGDPKTRDADTERDGTEGAPVTATNTIETLESAMALDPEYAGADDRSDPSSSSSSSSSSSPSSTDDGAGSIRVDEALDRFFEGIPLAVVEWNREFEAVGWSATATGLFGYSAEEALGTSAFELLIPESERDTAREYWSELVDQQYGRGPSTRINRNVCADGSTIVCEWVNTPIFDGDEVVGILSYARDVSEEHKRANALEALQVTTHELIRAESAERIAEIVIDATETVLEQPLGTIRLYDEEAGHLELEGATSELEAVAADVPPVEPGDSDFWTAYADGESIVLTDVSSDGIPVEFEPDAAVSLGNAILHPVGEHGLLTIASSGEDRLDPTDIHLVRVLAATVEAALDRTVRTRELARTETIVEAVGDGVYALDADGRFVTVNDRLAAVTGYDRDDLLGSHVSTILTDESDARRRKRVRALSSVGEDGIATYEATLEASDGETVPCEINTTLWRPEGGDGPDDSVRSAAADRTGTVGIVRDVTDRKRMQREIIDQKAKIESLHAIASRLDDCEDGDEVCELAVEAAEDVLNFDACAVYLADEDDDSLVKRALSSEFDDQYERRIPLDRGIAGKTYRNEQTYRIEDVGERDDAHPATERFRSALSVPIGDRGVFQAASTEYDAFDDDDKELAELLLSHVSDALERLAFEAELRTERDRFAALFENVPDAVVSSRYVDEGAQPIVEAVNPAFERVFGYEESELIGESIDDYIVPSDRGDEAERINRTGSQGDTVEMEVKRRTTDGLRDFMLRLAPMETDGYSERTFGVYTDITERKQHRKRVEILNRVLRHDLRNGMNIIDGCAQLLLEELQSLESDPEVELDVDGCEHARAIQERANELIELAEKTRGVERTLERGDSAASRIDLADLVSDAVGRLEREYPHAEVTTSVPDCTARGTEFLETALFQVLENAVEHNDTPQPSIEVTVADAAEDGMVRVSVADDGPGIPAEERELLQEDREITQLRHASGLGLWLVNWVVTHSGGRLSFSENGSRGAVVTIELPRAEFDGDVECGNGERDRGRRRGRDRGLETDSGT</sequence>
<feature type="domain" description="PAS" evidence="10">
    <location>
        <begin position="786"/>
        <end position="861"/>
    </location>
</feature>
<dbReference type="GO" id="GO:0004673">
    <property type="term" value="F:protein histidine kinase activity"/>
    <property type="evidence" value="ECO:0007669"/>
    <property type="project" value="UniProtKB-EC"/>
</dbReference>
<dbReference type="Gene3D" id="3.30.450.20">
    <property type="entry name" value="PAS domain"/>
    <property type="match status" value="3"/>
</dbReference>
<evidence type="ECO:0000256" key="4">
    <source>
        <dbReference type="ARBA" id="ARBA00022679"/>
    </source>
</evidence>
<dbReference type="InterPro" id="IPR052162">
    <property type="entry name" value="Sensor_kinase/Photoreceptor"/>
</dbReference>
<evidence type="ECO:0000256" key="5">
    <source>
        <dbReference type="ARBA" id="ARBA00022777"/>
    </source>
</evidence>
<feature type="compositionally biased region" description="Low complexity" evidence="7">
    <location>
        <begin position="180"/>
        <end position="194"/>
    </location>
</feature>
<dbReference type="SMART" id="SM00091">
    <property type="entry name" value="PAS"/>
    <property type="match status" value="3"/>
</dbReference>
<dbReference type="SMART" id="SM00387">
    <property type="entry name" value="HATPase_c"/>
    <property type="match status" value="1"/>
</dbReference>
<dbReference type="PRINTS" id="PR00344">
    <property type="entry name" value="BCTRLSENSOR"/>
</dbReference>
<dbReference type="InterPro" id="IPR001610">
    <property type="entry name" value="PAC"/>
</dbReference>
<dbReference type="InterPro" id="IPR004358">
    <property type="entry name" value="Sig_transdc_His_kin-like_C"/>
</dbReference>
<dbReference type="Pfam" id="PF00989">
    <property type="entry name" value="PAS"/>
    <property type="match status" value="2"/>
</dbReference>
<feature type="region of interest" description="Disordered" evidence="7">
    <location>
        <begin position="1"/>
        <end position="29"/>
    </location>
</feature>
<evidence type="ECO:0000256" key="6">
    <source>
        <dbReference type="PROSITE-ProRule" id="PRU00169"/>
    </source>
</evidence>
<evidence type="ECO:0000259" key="11">
    <source>
        <dbReference type="PROSITE" id="PS50113"/>
    </source>
</evidence>
<evidence type="ECO:0000313" key="13">
    <source>
        <dbReference type="Proteomes" id="UP000199161"/>
    </source>
</evidence>
<dbReference type="Proteomes" id="UP000199161">
    <property type="component" value="Unassembled WGS sequence"/>
</dbReference>
<feature type="domain" description="PAS" evidence="10">
    <location>
        <begin position="204"/>
        <end position="275"/>
    </location>
</feature>
<name>A0A1I1D5F4_NATHA</name>
<protein>
    <recommendedName>
        <fullName evidence="2">histidine kinase</fullName>
        <ecNumber evidence="2">2.7.13.3</ecNumber>
    </recommendedName>
</protein>
<feature type="domain" description="Histidine kinase" evidence="8">
    <location>
        <begin position="918"/>
        <end position="1136"/>
    </location>
</feature>
<dbReference type="Pfam" id="PF13426">
    <property type="entry name" value="PAS_9"/>
    <property type="match status" value="1"/>
</dbReference>
<comment type="caution">
    <text evidence="6">Lacks conserved residue(s) required for the propagation of feature annotation.</text>
</comment>
<dbReference type="InterPro" id="IPR000700">
    <property type="entry name" value="PAS-assoc_C"/>
</dbReference>
<dbReference type="SUPFAM" id="SSF55785">
    <property type="entry name" value="PYP-like sensor domain (PAS domain)"/>
    <property type="match status" value="3"/>
</dbReference>
<keyword evidence="13" id="KW-1185">Reference proteome</keyword>
<evidence type="ECO:0000313" key="12">
    <source>
        <dbReference type="EMBL" id="SFB69612.1"/>
    </source>
</evidence>
<feature type="domain" description="PAC" evidence="11">
    <location>
        <begin position="278"/>
        <end position="332"/>
    </location>
</feature>
<dbReference type="PANTHER" id="PTHR43304">
    <property type="entry name" value="PHYTOCHROME-LIKE PROTEIN CPH1"/>
    <property type="match status" value="1"/>
</dbReference>